<sequence>MEIQLTERAAAEYGRLSSGAMTPKMASEYLRAGNIVLRSFSETLREFYPHPDLGRRLTAAMQAYEPESAPDSVARKVRGWLEGKSRPAKREDVFRIAFALDLGEGQLSSLLGQCTGYGIHYRELRDAVYAWFLRADRGYGEARDFLASLPEPPREREYIDCGSGGHITRELQNEFRAAGTPEELREVCLGSLERFGALHLRAYQYFEKYLSQLTHPDTGWEGEPGEDYSLETVMEQYLSLHMPTGRGRGGYSVTQKLLKRNWPNATSLKNIRAHREDVPRKLLLLLYVITENVVDGEYSELDEDYLSIAERLENHWWILNAILIDCGMPTLDPRSATDWLVIYALAADGDESMSERMEQVIDHLFAGEAGG</sequence>
<protein>
    <submittedName>
        <fullName evidence="1">Uncharacterized protein</fullName>
    </submittedName>
</protein>
<organism evidence="1 2">
    <name type="scientific">Candidatus Scatomorpha merdipullorum</name>
    <dbReference type="NCBI Taxonomy" id="2840927"/>
    <lineage>
        <taxon>Bacteria</taxon>
        <taxon>Bacillati</taxon>
        <taxon>Bacillota</taxon>
        <taxon>Clostridia</taxon>
        <taxon>Eubacteriales</taxon>
        <taxon>Candidatus Scatomorpha</taxon>
    </lineage>
</organism>
<comment type="caution">
    <text evidence="1">The sequence shown here is derived from an EMBL/GenBank/DDBJ whole genome shotgun (WGS) entry which is preliminary data.</text>
</comment>
<evidence type="ECO:0000313" key="1">
    <source>
        <dbReference type="EMBL" id="HIS66276.1"/>
    </source>
</evidence>
<dbReference type="EMBL" id="DVJK01000052">
    <property type="protein sequence ID" value="HIS66276.1"/>
    <property type="molecule type" value="Genomic_DNA"/>
</dbReference>
<dbReference type="Proteomes" id="UP000824001">
    <property type="component" value="Unassembled WGS sequence"/>
</dbReference>
<name>A0A9D1JUI1_9FIRM</name>
<accession>A0A9D1JUI1</accession>
<dbReference type="AlphaFoldDB" id="A0A9D1JUI1"/>
<reference evidence="1" key="1">
    <citation type="submission" date="2020-10" db="EMBL/GenBank/DDBJ databases">
        <authorList>
            <person name="Gilroy R."/>
        </authorList>
    </citation>
    <scope>NUCLEOTIDE SEQUENCE</scope>
    <source>
        <strain evidence="1">ChiHjej10B9-9673</strain>
    </source>
</reference>
<gene>
    <name evidence="1" type="ORF">IAC18_01810</name>
</gene>
<proteinExistence type="predicted"/>
<reference evidence="1" key="2">
    <citation type="journal article" date="2021" name="PeerJ">
        <title>Extensive microbial diversity within the chicken gut microbiome revealed by metagenomics and culture.</title>
        <authorList>
            <person name="Gilroy R."/>
            <person name="Ravi A."/>
            <person name="Getino M."/>
            <person name="Pursley I."/>
            <person name="Horton D.L."/>
            <person name="Alikhan N.F."/>
            <person name="Baker D."/>
            <person name="Gharbi K."/>
            <person name="Hall N."/>
            <person name="Watson M."/>
            <person name="Adriaenssens E.M."/>
            <person name="Foster-Nyarko E."/>
            <person name="Jarju S."/>
            <person name="Secka A."/>
            <person name="Antonio M."/>
            <person name="Oren A."/>
            <person name="Chaudhuri R.R."/>
            <person name="La Ragione R."/>
            <person name="Hildebrand F."/>
            <person name="Pallen M.J."/>
        </authorList>
    </citation>
    <scope>NUCLEOTIDE SEQUENCE</scope>
    <source>
        <strain evidence="1">ChiHjej10B9-9673</strain>
    </source>
</reference>
<evidence type="ECO:0000313" key="2">
    <source>
        <dbReference type="Proteomes" id="UP000824001"/>
    </source>
</evidence>